<proteinExistence type="predicted"/>
<evidence type="ECO:0000313" key="1">
    <source>
        <dbReference type="EMBL" id="KST62259.1"/>
    </source>
</evidence>
<gene>
    <name evidence="1" type="ORF">BC008_08810</name>
</gene>
<name>A0A0V7ZCL9_9CYAN</name>
<reference evidence="1 2" key="1">
    <citation type="journal article" date="2015" name="Genome Announc.">
        <title>Draft Genome of the Euendolithic (true boring) Cyanobacterium Mastigocoleus testarum strain BC008.</title>
        <authorList>
            <person name="Guida B.S."/>
            <person name="Garcia-Pichel F."/>
        </authorList>
    </citation>
    <scope>NUCLEOTIDE SEQUENCE [LARGE SCALE GENOMIC DNA]</scope>
    <source>
        <strain evidence="1 2">BC008</strain>
    </source>
</reference>
<dbReference type="Proteomes" id="UP000053372">
    <property type="component" value="Unassembled WGS sequence"/>
</dbReference>
<sequence length="70" mass="7556">MVALQEVNPFYGVTAVGQGQIQGQSVLINYQTAANTQGVANLTISPEGRSLNGFFRDNYSGYTIPMTLSR</sequence>
<dbReference type="RefSeq" id="WP_058184750.1">
    <property type="nucleotide sequence ID" value="NZ_LMTZ01000161.1"/>
</dbReference>
<dbReference type="OrthoDB" id="9833474at2"/>
<organism evidence="1 2">
    <name type="scientific">Mastigocoleus testarum BC008</name>
    <dbReference type="NCBI Taxonomy" id="371196"/>
    <lineage>
        <taxon>Bacteria</taxon>
        <taxon>Bacillati</taxon>
        <taxon>Cyanobacteriota</taxon>
        <taxon>Cyanophyceae</taxon>
        <taxon>Nostocales</taxon>
        <taxon>Hapalosiphonaceae</taxon>
        <taxon>Mastigocoleus</taxon>
    </lineage>
</organism>
<keyword evidence="2" id="KW-1185">Reference proteome</keyword>
<comment type="caution">
    <text evidence="1">The sequence shown here is derived from an EMBL/GenBank/DDBJ whole genome shotgun (WGS) entry which is preliminary data.</text>
</comment>
<protein>
    <submittedName>
        <fullName evidence="1">Uncharacterized protein</fullName>
    </submittedName>
</protein>
<accession>A0A0V7ZCL9</accession>
<dbReference type="AlphaFoldDB" id="A0A0V7ZCL9"/>
<evidence type="ECO:0000313" key="2">
    <source>
        <dbReference type="Proteomes" id="UP000053372"/>
    </source>
</evidence>
<dbReference type="EMBL" id="LMTZ01000161">
    <property type="protein sequence ID" value="KST62259.1"/>
    <property type="molecule type" value="Genomic_DNA"/>
</dbReference>